<dbReference type="Proteomes" id="UP000013827">
    <property type="component" value="Unassembled WGS sequence"/>
</dbReference>
<evidence type="ECO:0000256" key="1">
    <source>
        <dbReference type="ARBA" id="ARBA00001961"/>
    </source>
</evidence>
<protein>
    <recommendedName>
        <fullName evidence="7">Fe2OG dioxygenase domain-containing protein</fullName>
    </recommendedName>
</protein>
<dbReference type="InterPro" id="IPR005123">
    <property type="entry name" value="Oxoglu/Fe-dep_dioxygenase_dom"/>
</dbReference>
<organism evidence="8 9">
    <name type="scientific">Emiliania huxleyi (strain CCMP1516)</name>
    <dbReference type="NCBI Taxonomy" id="280463"/>
    <lineage>
        <taxon>Eukaryota</taxon>
        <taxon>Haptista</taxon>
        <taxon>Haptophyta</taxon>
        <taxon>Prymnesiophyceae</taxon>
        <taxon>Isochrysidales</taxon>
        <taxon>Noelaerhabdaceae</taxon>
        <taxon>Emiliania</taxon>
    </lineage>
</organism>
<reference evidence="9" key="1">
    <citation type="journal article" date="2013" name="Nature">
        <title>Pan genome of the phytoplankton Emiliania underpins its global distribution.</title>
        <authorList>
            <person name="Read B.A."/>
            <person name="Kegel J."/>
            <person name="Klute M.J."/>
            <person name="Kuo A."/>
            <person name="Lefebvre S.C."/>
            <person name="Maumus F."/>
            <person name="Mayer C."/>
            <person name="Miller J."/>
            <person name="Monier A."/>
            <person name="Salamov A."/>
            <person name="Young J."/>
            <person name="Aguilar M."/>
            <person name="Claverie J.M."/>
            <person name="Frickenhaus S."/>
            <person name="Gonzalez K."/>
            <person name="Herman E.K."/>
            <person name="Lin Y.C."/>
            <person name="Napier J."/>
            <person name="Ogata H."/>
            <person name="Sarno A.F."/>
            <person name="Shmutz J."/>
            <person name="Schroeder D."/>
            <person name="de Vargas C."/>
            <person name="Verret F."/>
            <person name="von Dassow P."/>
            <person name="Valentin K."/>
            <person name="Van de Peer Y."/>
            <person name="Wheeler G."/>
            <person name="Dacks J.B."/>
            <person name="Delwiche C.F."/>
            <person name="Dyhrman S.T."/>
            <person name="Glockner G."/>
            <person name="John U."/>
            <person name="Richards T."/>
            <person name="Worden A.Z."/>
            <person name="Zhang X."/>
            <person name="Grigoriev I.V."/>
            <person name="Allen A.E."/>
            <person name="Bidle K."/>
            <person name="Borodovsky M."/>
            <person name="Bowler C."/>
            <person name="Brownlee C."/>
            <person name="Cock J.M."/>
            <person name="Elias M."/>
            <person name="Gladyshev V.N."/>
            <person name="Groth M."/>
            <person name="Guda C."/>
            <person name="Hadaegh A."/>
            <person name="Iglesias-Rodriguez M.D."/>
            <person name="Jenkins J."/>
            <person name="Jones B.M."/>
            <person name="Lawson T."/>
            <person name="Leese F."/>
            <person name="Lindquist E."/>
            <person name="Lobanov A."/>
            <person name="Lomsadze A."/>
            <person name="Malik S.B."/>
            <person name="Marsh M.E."/>
            <person name="Mackinder L."/>
            <person name="Mock T."/>
            <person name="Mueller-Roeber B."/>
            <person name="Pagarete A."/>
            <person name="Parker M."/>
            <person name="Probert I."/>
            <person name="Quesneville H."/>
            <person name="Raines C."/>
            <person name="Rensing S.A."/>
            <person name="Riano-Pachon D.M."/>
            <person name="Richier S."/>
            <person name="Rokitta S."/>
            <person name="Shiraiwa Y."/>
            <person name="Soanes D.M."/>
            <person name="van der Giezen M."/>
            <person name="Wahlund T.M."/>
            <person name="Williams B."/>
            <person name="Wilson W."/>
            <person name="Wolfe G."/>
            <person name="Wurch L.L."/>
        </authorList>
    </citation>
    <scope>NUCLEOTIDE SEQUENCE</scope>
</reference>
<dbReference type="GO" id="GO:0031418">
    <property type="term" value="F:L-ascorbic acid binding"/>
    <property type="evidence" value="ECO:0007669"/>
    <property type="project" value="UniProtKB-KW"/>
</dbReference>
<keyword evidence="9" id="KW-1185">Reference proteome</keyword>
<feature type="domain" description="Fe2OG dioxygenase" evidence="7">
    <location>
        <begin position="198"/>
        <end position="311"/>
    </location>
</feature>
<dbReference type="EnsemblProtists" id="EOD38179">
    <property type="protein sequence ID" value="EOD38179"/>
    <property type="gene ID" value="EMIHUDRAFT_200695"/>
</dbReference>
<sequence length="346" mass="37062">MWRPPTPPSLREQAVRAYITGEVLCDAGKVAQGIASFKAASSLAWELDGEVWPAWARELHALLLSGDPVETAAPMLVGDDVRALHPQLAALRGACPTLATREWWRSPDAVAAVATSLRRRHFAVVDGFAGASAAVRLRGACKAASLHLRPAADRSRTDARSDQVCWDPDGFGELSARTDAIVRLLRAADCPALAAVVGRQKPMLSRYAAGDFFRRHVDNDCAPAGAWDASADGGCLRLYGPQCATADSSEEDEEEEAVGVGRRRCADAQADIAPVADRLVLFLADQRCPHEVLPILRPATQRFALTIWYTDASPVPEFWATSGTHDGTLVPLDGEACDMPGSISGM</sequence>
<evidence type="ECO:0000256" key="4">
    <source>
        <dbReference type="ARBA" id="ARBA00022964"/>
    </source>
</evidence>
<dbReference type="STRING" id="2903.R1FXD6"/>
<proteinExistence type="predicted"/>
<evidence type="ECO:0000256" key="2">
    <source>
        <dbReference type="ARBA" id="ARBA00022723"/>
    </source>
</evidence>
<keyword evidence="6" id="KW-0408">Iron</keyword>
<dbReference type="GeneID" id="17283449"/>
<dbReference type="Gene3D" id="2.60.120.620">
    <property type="entry name" value="q2cbj1_9rhob like domain"/>
    <property type="match status" value="1"/>
</dbReference>
<dbReference type="GO" id="GO:0031543">
    <property type="term" value="F:peptidyl-proline dioxygenase activity"/>
    <property type="evidence" value="ECO:0007669"/>
    <property type="project" value="TreeGrafter"/>
</dbReference>
<dbReference type="PANTHER" id="PTHR12907">
    <property type="entry name" value="EGL NINE HOMOLOG-RELATED"/>
    <property type="match status" value="1"/>
</dbReference>
<dbReference type="HOGENOM" id="CLU_720472_0_0_1"/>
<name>A0A0D3KQZ4_EMIH1</name>
<keyword evidence="4" id="KW-0223">Dioxygenase</keyword>
<evidence type="ECO:0000313" key="9">
    <source>
        <dbReference type="Proteomes" id="UP000013827"/>
    </source>
</evidence>
<dbReference type="InterPro" id="IPR044862">
    <property type="entry name" value="Pro_4_hyd_alph_FE2OG_OXY"/>
</dbReference>
<keyword evidence="2" id="KW-0479">Metal-binding</keyword>
<evidence type="ECO:0000256" key="6">
    <source>
        <dbReference type="ARBA" id="ARBA00023004"/>
    </source>
</evidence>
<dbReference type="SMART" id="SM00702">
    <property type="entry name" value="P4Hc"/>
    <property type="match status" value="1"/>
</dbReference>
<comment type="cofactor">
    <cofactor evidence="1">
        <name>L-ascorbate</name>
        <dbReference type="ChEBI" id="CHEBI:38290"/>
    </cofactor>
</comment>
<evidence type="ECO:0000256" key="5">
    <source>
        <dbReference type="ARBA" id="ARBA00023002"/>
    </source>
</evidence>
<dbReference type="eggNOG" id="KOG3710">
    <property type="taxonomic scope" value="Eukaryota"/>
</dbReference>
<evidence type="ECO:0000313" key="8">
    <source>
        <dbReference type="EnsemblProtists" id="EOD38179"/>
    </source>
</evidence>
<dbReference type="AlphaFoldDB" id="A0A0D3KQZ4"/>
<dbReference type="KEGG" id="ehx:EMIHUDRAFT_200695"/>
<dbReference type="InterPro" id="IPR051559">
    <property type="entry name" value="HIF_prolyl_hydroxylases"/>
</dbReference>
<keyword evidence="5" id="KW-0560">Oxidoreductase</keyword>
<evidence type="ECO:0000256" key="3">
    <source>
        <dbReference type="ARBA" id="ARBA00022896"/>
    </source>
</evidence>
<dbReference type="PANTHER" id="PTHR12907:SF26">
    <property type="entry name" value="HIF PROLYL HYDROXYLASE, ISOFORM C"/>
    <property type="match status" value="1"/>
</dbReference>
<evidence type="ECO:0000259" key="7">
    <source>
        <dbReference type="PROSITE" id="PS51471"/>
    </source>
</evidence>
<reference evidence="8" key="2">
    <citation type="submission" date="2024-10" db="UniProtKB">
        <authorList>
            <consortium name="EnsemblProtists"/>
        </authorList>
    </citation>
    <scope>IDENTIFICATION</scope>
</reference>
<dbReference type="OMA" id="CANERRL"/>
<dbReference type="Pfam" id="PF13640">
    <property type="entry name" value="2OG-FeII_Oxy_3"/>
    <property type="match status" value="1"/>
</dbReference>
<dbReference type="PROSITE" id="PS51471">
    <property type="entry name" value="FE2OG_OXY"/>
    <property type="match status" value="1"/>
</dbReference>
<dbReference type="RefSeq" id="XP_005790608.1">
    <property type="nucleotide sequence ID" value="XM_005790551.1"/>
</dbReference>
<dbReference type="GO" id="GO:0008198">
    <property type="term" value="F:ferrous iron binding"/>
    <property type="evidence" value="ECO:0007669"/>
    <property type="project" value="TreeGrafter"/>
</dbReference>
<keyword evidence="3" id="KW-0847">Vitamin C</keyword>
<accession>A0A0D3KQZ4</accession>
<dbReference type="PaxDb" id="2903-EOD38179"/>
<dbReference type="InterPro" id="IPR006620">
    <property type="entry name" value="Pro_4_hyd_alph"/>
</dbReference>
<dbReference type="GO" id="GO:0071456">
    <property type="term" value="P:cellular response to hypoxia"/>
    <property type="evidence" value="ECO:0007669"/>
    <property type="project" value="TreeGrafter"/>
</dbReference>